<comment type="caution">
    <text evidence="3">The sequence shown here is derived from an EMBL/GenBank/DDBJ whole genome shotgun (WGS) entry which is preliminary data.</text>
</comment>
<feature type="domain" description="Manganese/iron superoxide dismutase C-terminal" evidence="2">
    <location>
        <begin position="250"/>
        <end position="300"/>
    </location>
</feature>
<accession>A0A4Q4N330</accession>
<dbReference type="SUPFAM" id="SSF54719">
    <property type="entry name" value="Fe,Mn superoxide dismutase (SOD), C-terminal domain"/>
    <property type="match status" value="1"/>
</dbReference>
<dbReference type="InterPro" id="IPR036314">
    <property type="entry name" value="SOD_C_sf"/>
</dbReference>
<evidence type="ECO:0000256" key="1">
    <source>
        <dbReference type="ARBA" id="ARBA00037226"/>
    </source>
</evidence>
<name>A0A4Q4N330_ALTAL</name>
<dbReference type="Pfam" id="PF02777">
    <property type="entry name" value="Sod_Fe_C"/>
    <property type="match status" value="2"/>
</dbReference>
<comment type="function">
    <text evidence="1">Component of the mitochondrial ribosome (mitoribosome), a dedicated translation machinery responsible for the synthesis of mitochondrial genome-encoded proteins, including at least some of the essential transmembrane subunits of the mitochondrial respiratory chain. The mitoribosomes are attached to the mitochondrial inner membrane and translation products are cotranslationally integrated into the membrane.</text>
</comment>
<dbReference type="GO" id="GO:0005737">
    <property type="term" value="C:cytoplasm"/>
    <property type="evidence" value="ECO:0007669"/>
    <property type="project" value="TreeGrafter"/>
</dbReference>
<evidence type="ECO:0000313" key="3">
    <source>
        <dbReference type="EMBL" id="RYN69181.1"/>
    </source>
</evidence>
<dbReference type="Proteomes" id="UP000291422">
    <property type="component" value="Unassembled WGS sequence"/>
</dbReference>
<dbReference type="GO" id="GO:0004784">
    <property type="term" value="F:superoxide dismutase activity"/>
    <property type="evidence" value="ECO:0007669"/>
    <property type="project" value="InterPro"/>
</dbReference>
<reference evidence="4" key="1">
    <citation type="journal article" date="2019" name="bioRxiv">
        <title>Genomics, evolutionary history and diagnostics of the Alternaria alternata species group including apple and Asian pear pathotypes.</title>
        <authorList>
            <person name="Armitage A.D."/>
            <person name="Cockerton H.M."/>
            <person name="Sreenivasaprasad S."/>
            <person name="Woodhall J.W."/>
            <person name="Lane C.R."/>
            <person name="Harrison R.J."/>
            <person name="Clarkson J.P."/>
        </authorList>
    </citation>
    <scope>NUCLEOTIDE SEQUENCE [LARGE SCALE GENOMIC DNA]</scope>
    <source>
        <strain evidence="4">FERA 1177</strain>
    </source>
</reference>
<dbReference type="PANTHER" id="PTHR43595">
    <property type="entry name" value="37S RIBOSOMAL PROTEIN S26, MITOCHONDRIAL"/>
    <property type="match status" value="1"/>
</dbReference>
<evidence type="ECO:0000313" key="4">
    <source>
        <dbReference type="Proteomes" id="UP000291422"/>
    </source>
</evidence>
<dbReference type="PANTHER" id="PTHR43595:SF2">
    <property type="entry name" value="SMALL RIBOSOMAL SUBUNIT PROTEIN MS42"/>
    <property type="match status" value="1"/>
</dbReference>
<sequence length="313" mass="35059">MSLEKRLADDNSIARPTITTHMMITRCLARRPGAFQSVAGAWRRIPSPAARNIYTVPPLDNHAVIEQNGVPGLLSPKGFNTAYTEYQGHIVDELNASTAGTQFENQEAKALVVDFARDPMKAYAFNIASMAFNNHFFFRGINANPDVQSRPSTDLTKQINRDFSSMETLRETFLATAESMFGPGFVWLVQTNDTSFGSLRILPTYLAGSPLSGAHHRRQSHDLNTHNVDSYQGMNKVGSFGAASQQQDSRAKKPLGGIDVVPLLCVNTWEHVWLQDYGVRGKRAFLEKWWDRIDWDFVGQNATLSPNQNRSFY</sequence>
<dbReference type="InterPro" id="IPR019832">
    <property type="entry name" value="Mn/Fe_SOD_C"/>
</dbReference>
<proteinExistence type="predicted"/>
<gene>
    <name evidence="3" type="ORF">AA0117_g10997</name>
</gene>
<dbReference type="SUPFAM" id="SSF46609">
    <property type="entry name" value="Fe,Mn superoxide dismutase (SOD), N-terminal domain"/>
    <property type="match status" value="1"/>
</dbReference>
<dbReference type="InterPro" id="IPR036324">
    <property type="entry name" value="Mn/Fe_SOD_N_sf"/>
</dbReference>
<dbReference type="Gene3D" id="3.55.40.20">
    <property type="entry name" value="Iron/manganese superoxide dismutase, C-terminal domain"/>
    <property type="match status" value="1"/>
</dbReference>
<organism evidence="3 4">
    <name type="scientific">Alternaria alternata</name>
    <name type="common">Alternaria rot fungus</name>
    <name type="synonym">Torula alternata</name>
    <dbReference type="NCBI Taxonomy" id="5599"/>
    <lineage>
        <taxon>Eukaryota</taxon>
        <taxon>Fungi</taxon>
        <taxon>Dikarya</taxon>
        <taxon>Ascomycota</taxon>
        <taxon>Pezizomycotina</taxon>
        <taxon>Dothideomycetes</taxon>
        <taxon>Pleosporomycetidae</taxon>
        <taxon>Pleosporales</taxon>
        <taxon>Pleosporineae</taxon>
        <taxon>Pleosporaceae</taxon>
        <taxon>Alternaria</taxon>
        <taxon>Alternaria sect. Alternaria</taxon>
        <taxon>Alternaria alternata complex</taxon>
    </lineage>
</organism>
<evidence type="ECO:0000259" key="2">
    <source>
        <dbReference type="Pfam" id="PF02777"/>
    </source>
</evidence>
<dbReference type="EMBL" id="PDXD01000046">
    <property type="protein sequence ID" value="RYN69181.1"/>
    <property type="molecule type" value="Genomic_DNA"/>
</dbReference>
<protein>
    <recommendedName>
        <fullName evidence="2">Manganese/iron superoxide dismutase C-terminal domain-containing protein</fullName>
    </recommendedName>
</protein>
<feature type="domain" description="Manganese/iron superoxide dismutase C-terminal" evidence="2">
    <location>
        <begin position="152"/>
        <end position="212"/>
    </location>
</feature>
<dbReference type="AlphaFoldDB" id="A0A4Q4N330"/>
<dbReference type="GO" id="GO:0046872">
    <property type="term" value="F:metal ion binding"/>
    <property type="evidence" value="ECO:0007669"/>
    <property type="project" value="InterPro"/>
</dbReference>
<dbReference type="VEuPathDB" id="FungiDB:CC77DRAFT_1035988"/>